<dbReference type="EMBL" id="GBRH01243441">
    <property type="protein sequence ID" value="JAD54454.1"/>
    <property type="molecule type" value="Transcribed_RNA"/>
</dbReference>
<sequence length="63" mass="7203">MLLHIILHRQRLDSGYHGRTTLSCIIPQYLTKEPHMVCLAEPKLATDMFLHLGGRLAFTIQTT</sequence>
<accession>A0A0A9I6C7</accession>
<name>A0A0A9I6C7_ARUDO</name>
<reference evidence="1" key="2">
    <citation type="journal article" date="2015" name="Data Brief">
        <title>Shoot transcriptome of the giant reed, Arundo donax.</title>
        <authorList>
            <person name="Barrero R.A."/>
            <person name="Guerrero F.D."/>
            <person name="Moolhuijzen P."/>
            <person name="Goolsby J.A."/>
            <person name="Tidwell J."/>
            <person name="Bellgard S.E."/>
            <person name="Bellgard M.I."/>
        </authorList>
    </citation>
    <scope>NUCLEOTIDE SEQUENCE</scope>
    <source>
        <tissue evidence="1">Shoot tissue taken approximately 20 cm above the soil surface</tissue>
    </source>
</reference>
<organism evidence="1">
    <name type="scientific">Arundo donax</name>
    <name type="common">Giant reed</name>
    <name type="synonym">Donax arundinaceus</name>
    <dbReference type="NCBI Taxonomy" id="35708"/>
    <lineage>
        <taxon>Eukaryota</taxon>
        <taxon>Viridiplantae</taxon>
        <taxon>Streptophyta</taxon>
        <taxon>Embryophyta</taxon>
        <taxon>Tracheophyta</taxon>
        <taxon>Spermatophyta</taxon>
        <taxon>Magnoliopsida</taxon>
        <taxon>Liliopsida</taxon>
        <taxon>Poales</taxon>
        <taxon>Poaceae</taxon>
        <taxon>PACMAD clade</taxon>
        <taxon>Arundinoideae</taxon>
        <taxon>Arundineae</taxon>
        <taxon>Arundo</taxon>
    </lineage>
</organism>
<protein>
    <submittedName>
        <fullName evidence="1">Uncharacterized protein</fullName>
    </submittedName>
</protein>
<proteinExistence type="predicted"/>
<reference evidence="1" key="1">
    <citation type="submission" date="2014-09" db="EMBL/GenBank/DDBJ databases">
        <authorList>
            <person name="Magalhaes I.L.F."/>
            <person name="Oliveira U."/>
            <person name="Santos F.R."/>
            <person name="Vidigal T.H.D.A."/>
            <person name="Brescovit A.D."/>
            <person name="Santos A.J."/>
        </authorList>
    </citation>
    <scope>NUCLEOTIDE SEQUENCE</scope>
    <source>
        <tissue evidence="1">Shoot tissue taken approximately 20 cm above the soil surface</tissue>
    </source>
</reference>
<dbReference type="AlphaFoldDB" id="A0A0A9I6C7"/>
<evidence type="ECO:0000313" key="1">
    <source>
        <dbReference type="EMBL" id="JAD54454.1"/>
    </source>
</evidence>